<evidence type="ECO:0000313" key="2">
    <source>
        <dbReference type="EMBL" id="ACZ00840.1"/>
    </source>
</evidence>
<reference evidence="2 3" key="1">
    <citation type="journal article" date="2009" name="Stand. Genomic Sci.">
        <title>Complete genome sequence of Streptobacillus moniliformis type strain (9901T).</title>
        <authorList>
            <person name="Nolan M."/>
            <person name="Gronow S."/>
            <person name="Lapidus A."/>
            <person name="Ivanova N."/>
            <person name="Copeland A."/>
            <person name="Lucas S."/>
            <person name="Del Rio T.G."/>
            <person name="Chen F."/>
            <person name="Tice H."/>
            <person name="Pitluck S."/>
            <person name="Cheng J.F."/>
            <person name="Sims D."/>
            <person name="Meincke L."/>
            <person name="Bruce D."/>
            <person name="Goodwin L."/>
            <person name="Brettin T."/>
            <person name="Han C."/>
            <person name="Detter J.C."/>
            <person name="Ovchinikova G."/>
            <person name="Pati A."/>
            <person name="Mavromatis K."/>
            <person name="Mikhailova N."/>
            <person name="Chen A."/>
            <person name="Palaniappan K."/>
            <person name="Land M."/>
            <person name="Hauser L."/>
            <person name="Chang Y.J."/>
            <person name="Jeffries C.D."/>
            <person name="Rohde M."/>
            <person name="Sproer C."/>
            <person name="Goker M."/>
            <person name="Bristow J."/>
            <person name="Eisen J.A."/>
            <person name="Markowitz V."/>
            <person name="Hugenholtz P."/>
            <person name="Kyrpides N.C."/>
            <person name="Klenk H.P."/>
            <person name="Chain P."/>
        </authorList>
    </citation>
    <scope>NUCLEOTIDE SEQUENCE [LARGE SCALE GENOMIC DNA]</scope>
    <source>
        <strain evidence="3">ATCC 14647 / DSM 12112 / NCTC 10651 / 9901</strain>
    </source>
</reference>
<keyword evidence="3" id="KW-1185">Reference proteome</keyword>
<organism evidence="2 3">
    <name type="scientific">Streptobacillus moniliformis (strain ATCC 14647 / DSM 12112 / NCTC 10651 / 9901)</name>
    <dbReference type="NCBI Taxonomy" id="519441"/>
    <lineage>
        <taxon>Bacteria</taxon>
        <taxon>Fusobacteriati</taxon>
        <taxon>Fusobacteriota</taxon>
        <taxon>Fusobacteriia</taxon>
        <taxon>Fusobacteriales</taxon>
        <taxon>Leptotrichiaceae</taxon>
        <taxon>Streptobacillus</taxon>
    </lineage>
</organism>
<dbReference type="KEGG" id="smf:Smon_0356"/>
<evidence type="ECO:0000313" key="3">
    <source>
        <dbReference type="Proteomes" id="UP000002072"/>
    </source>
</evidence>
<sequence>MKALIIFWKILIVFGLVWYINTIIIVGIKGFKNIKEMLEAVSDEKK</sequence>
<dbReference type="AlphaFoldDB" id="D1AX14"/>
<dbReference type="EMBL" id="CP001779">
    <property type="protein sequence ID" value="ACZ00840.1"/>
    <property type="molecule type" value="Genomic_DNA"/>
</dbReference>
<feature type="transmembrane region" description="Helical" evidence="1">
    <location>
        <begin position="6"/>
        <end position="28"/>
    </location>
</feature>
<protein>
    <submittedName>
        <fullName evidence="2">Uncharacterized protein</fullName>
    </submittedName>
</protein>
<name>D1AX14_STRM9</name>
<keyword evidence="1" id="KW-0472">Membrane</keyword>
<dbReference type="Proteomes" id="UP000002072">
    <property type="component" value="Chromosome"/>
</dbReference>
<proteinExistence type="predicted"/>
<dbReference type="GeneID" id="54763068"/>
<accession>D1AX14</accession>
<dbReference type="HOGENOM" id="CLU_217307_0_0_0"/>
<gene>
    <name evidence="2" type="ordered locus">Smon_0356</name>
</gene>
<keyword evidence="1" id="KW-1133">Transmembrane helix</keyword>
<dbReference type="RefSeq" id="WP_012858397.1">
    <property type="nucleotide sequence ID" value="NC_013515.1"/>
</dbReference>
<evidence type="ECO:0000256" key="1">
    <source>
        <dbReference type="SAM" id="Phobius"/>
    </source>
</evidence>
<dbReference type="eggNOG" id="ENOG5033ICW">
    <property type="taxonomic scope" value="Bacteria"/>
</dbReference>
<keyword evidence="1" id="KW-0812">Transmembrane</keyword>